<evidence type="ECO:0000256" key="3">
    <source>
        <dbReference type="ARBA" id="ARBA00022989"/>
    </source>
</evidence>
<evidence type="ECO:0000313" key="7">
    <source>
        <dbReference type="Proteomes" id="UP000053780"/>
    </source>
</evidence>
<keyword evidence="3 5" id="KW-1133">Transmembrane helix</keyword>
<comment type="subcellular location">
    <subcellularLocation>
        <location evidence="1">Membrane</location>
        <topology evidence="1">Multi-pass membrane protein</topology>
    </subcellularLocation>
</comment>
<dbReference type="Pfam" id="PF02535">
    <property type="entry name" value="Zip"/>
    <property type="match status" value="1"/>
</dbReference>
<dbReference type="EMBL" id="KE647181">
    <property type="protein sequence ID" value="EQB61069.1"/>
    <property type="molecule type" value="Genomic_DNA"/>
</dbReference>
<sequence>MTLDKHTDRNISPLNNIDKSLIIYFKKIKKITKYEPFFTLFGAGMILGTLFSDLIPHFLSHGKHENETEEIVKIVVAVASYLICRSLEYLFDENHSHLDTDTTESISLNEIEMSKYSYSIKQNNNLTKNNENEYLKGVIIMFSYSVHSFFEGFALVNTTLASDFGMLIHKFLESFTVALSLKTIKIPKIFFHTAILFYASLTPLGYVIASFINYKDIIFGGFPLLSTFQALAFGSYIFITFDEMIPFGLRSKSFKYQKIIVLFLGCSISMISNILTHSH</sequence>
<dbReference type="PANTHER" id="PTHR11040:SF44">
    <property type="entry name" value="PROTEIN ZNTC-RELATED"/>
    <property type="match status" value="1"/>
</dbReference>
<dbReference type="PANTHER" id="PTHR11040">
    <property type="entry name" value="ZINC/IRON TRANSPORTER"/>
    <property type="match status" value="1"/>
</dbReference>
<reference evidence="6 7" key="1">
    <citation type="journal article" date="2013" name="BMC Genomics">
        <title>Genome sequencing and comparative genomics of honey bee microsporidia, Nosema apis reveal novel insights into host-parasite interactions.</title>
        <authorList>
            <person name="Chen Yp."/>
            <person name="Pettis J.S."/>
            <person name="Zhao Y."/>
            <person name="Liu X."/>
            <person name="Tallon L.J."/>
            <person name="Sadzewicz L.D."/>
            <person name="Li R."/>
            <person name="Zheng H."/>
            <person name="Huang S."/>
            <person name="Zhang X."/>
            <person name="Hamilton M.C."/>
            <person name="Pernal S.F."/>
            <person name="Melathopoulos A.P."/>
            <person name="Yan X."/>
            <person name="Evans J.D."/>
        </authorList>
    </citation>
    <scope>NUCLEOTIDE SEQUENCE [LARGE SCALE GENOMIC DNA]</scope>
    <source>
        <strain evidence="6 7">BRL 01</strain>
    </source>
</reference>
<dbReference type="HOGENOM" id="CLU_997808_0_0_1"/>
<evidence type="ECO:0000256" key="2">
    <source>
        <dbReference type="ARBA" id="ARBA00022692"/>
    </source>
</evidence>
<evidence type="ECO:0000256" key="4">
    <source>
        <dbReference type="ARBA" id="ARBA00023136"/>
    </source>
</evidence>
<protein>
    <submittedName>
        <fullName evidence="6">Zinc transporter zip1-like protein</fullName>
    </submittedName>
</protein>
<keyword evidence="7" id="KW-1185">Reference proteome</keyword>
<feature type="transmembrane region" description="Helical" evidence="5">
    <location>
        <begin position="37"/>
        <end position="59"/>
    </location>
</feature>
<keyword evidence="2 5" id="KW-0812">Transmembrane</keyword>
<dbReference type="GO" id="GO:0016020">
    <property type="term" value="C:membrane"/>
    <property type="evidence" value="ECO:0007669"/>
    <property type="project" value="UniProtKB-SubCell"/>
</dbReference>
<keyword evidence="4 5" id="KW-0472">Membrane</keyword>
<proteinExistence type="predicted"/>
<feature type="transmembrane region" description="Helical" evidence="5">
    <location>
        <begin position="189"/>
        <end position="212"/>
    </location>
</feature>
<feature type="transmembrane region" description="Helical" evidence="5">
    <location>
        <begin position="259"/>
        <end position="276"/>
    </location>
</feature>
<name>T0L996_9MICR</name>
<dbReference type="GO" id="GO:0005385">
    <property type="term" value="F:zinc ion transmembrane transporter activity"/>
    <property type="evidence" value="ECO:0007669"/>
    <property type="project" value="TreeGrafter"/>
</dbReference>
<dbReference type="AlphaFoldDB" id="T0L996"/>
<evidence type="ECO:0000313" key="6">
    <source>
        <dbReference type="EMBL" id="EQB61069.1"/>
    </source>
</evidence>
<feature type="transmembrane region" description="Helical" evidence="5">
    <location>
        <begin position="218"/>
        <end position="239"/>
    </location>
</feature>
<gene>
    <name evidence="6" type="ORF">NAPIS_ORF01358</name>
</gene>
<dbReference type="OrthoDB" id="448280at2759"/>
<dbReference type="Proteomes" id="UP000053780">
    <property type="component" value="Unassembled WGS sequence"/>
</dbReference>
<dbReference type="InterPro" id="IPR003689">
    <property type="entry name" value="ZIP"/>
</dbReference>
<dbReference type="VEuPathDB" id="MicrosporidiaDB:NAPIS_ORF01358"/>
<organism evidence="6 7">
    <name type="scientific">Vairimorpha apis BRL 01</name>
    <dbReference type="NCBI Taxonomy" id="1037528"/>
    <lineage>
        <taxon>Eukaryota</taxon>
        <taxon>Fungi</taxon>
        <taxon>Fungi incertae sedis</taxon>
        <taxon>Microsporidia</taxon>
        <taxon>Nosematidae</taxon>
        <taxon>Vairimorpha</taxon>
    </lineage>
</organism>
<evidence type="ECO:0000256" key="5">
    <source>
        <dbReference type="SAM" id="Phobius"/>
    </source>
</evidence>
<accession>T0L996</accession>
<evidence type="ECO:0000256" key="1">
    <source>
        <dbReference type="ARBA" id="ARBA00004141"/>
    </source>
</evidence>